<dbReference type="STRING" id="288768.SAMEA3906486_03720"/>
<evidence type="ECO:0000259" key="7">
    <source>
        <dbReference type="SMART" id="SM00849"/>
    </source>
</evidence>
<dbReference type="Gene3D" id="3.60.15.10">
    <property type="entry name" value="Ribonuclease Z/Hydroxyacylglutathione hydrolase-like"/>
    <property type="match status" value="1"/>
</dbReference>
<keyword evidence="4 6" id="KW-1133">Transmembrane helix</keyword>
<protein>
    <submittedName>
        <fullName evidence="8">Competence protein</fullName>
    </submittedName>
</protein>
<dbReference type="PANTHER" id="PTHR30619">
    <property type="entry name" value="DNA INTERNALIZATION/COMPETENCE PROTEIN COMEC/REC2"/>
    <property type="match status" value="1"/>
</dbReference>
<accession>A0A157SMM7</accession>
<keyword evidence="3 6" id="KW-0812">Transmembrane</keyword>
<dbReference type="Proteomes" id="UP000076848">
    <property type="component" value="Unassembled WGS sequence"/>
</dbReference>
<feature type="transmembrane region" description="Helical" evidence="6">
    <location>
        <begin position="389"/>
        <end position="409"/>
    </location>
</feature>
<keyword evidence="9" id="KW-1185">Reference proteome</keyword>
<evidence type="ECO:0000313" key="8">
    <source>
        <dbReference type="EMBL" id="SAI71739.1"/>
    </source>
</evidence>
<keyword evidence="5 6" id="KW-0472">Membrane</keyword>
<feature type="transmembrane region" description="Helical" evidence="6">
    <location>
        <begin position="18"/>
        <end position="36"/>
    </location>
</feature>
<dbReference type="InterPro" id="IPR036866">
    <property type="entry name" value="RibonucZ/Hydroxyglut_hydro"/>
</dbReference>
<evidence type="ECO:0000256" key="2">
    <source>
        <dbReference type="ARBA" id="ARBA00022475"/>
    </source>
</evidence>
<feature type="transmembrane region" description="Helical" evidence="6">
    <location>
        <begin position="285"/>
        <end position="306"/>
    </location>
</feature>
<evidence type="ECO:0000256" key="3">
    <source>
        <dbReference type="ARBA" id="ARBA00022692"/>
    </source>
</evidence>
<dbReference type="PANTHER" id="PTHR30619:SF1">
    <property type="entry name" value="RECOMBINATION PROTEIN 2"/>
    <property type="match status" value="1"/>
</dbReference>
<dbReference type="GO" id="GO:0005886">
    <property type="term" value="C:plasma membrane"/>
    <property type="evidence" value="ECO:0007669"/>
    <property type="project" value="UniProtKB-SubCell"/>
</dbReference>
<organism evidence="8 9">
    <name type="scientific">Bordetella ansorpii</name>
    <dbReference type="NCBI Taxonomy" id="288768"/>
    <lineage>
        <taxon>Bacteria</taxon>
        <taxon>Pseudomonadati</taxon>
        <taxon>Pseudomonadota</taxon>
        <taxon>Betaproteobacteria</taxon>
        <taxon>Burkholderiales</taxon>
        <taxon>Alcaligenaceae</taxon>
        <taxon>Bordetella</taxon>
    </lineage>
</organism>
<keyword evidence="2" id="KW-1003">Cell membrane</keyword>
<feature type="transmembrane region" description="Helical" evidence="6">
    <location>
        <begin position="244"/>
        <end position="265"/>
    </location>
</feature>
<dbReference type="SUPFAM" id="SSF56281">
    <property type="entry name" value="Metallo-hydrolase/oxidoreductase"/>
    <property type="match status" value="1"/>
</dbReference>
<feature type="transmembrane region" description="Helical" evidence="6">
    <location>
        <begin position="347"/>
        <end position="368"/>
    </location>
</feature>
<evidence type="ECO:0000256" key="1">
    <source>
        <dbReference type="ARBA" id="ARBA00004651"/>
    </source>
</evidence>
<dbReference type="RefSeq" id="WP_066130219.1">
    <property type="nucleotide sequence ID" value="NZ_FKIF01000007.1"/>
</dbReference>
<feature type="transmembrane region" description="Helical" evidence="6">
    <location>
        <begin position="483"/>
        <end position="500"/>
    </location>
</feature>
<feature type="transmembrane region" description="Helical" evidence="6">
    <location>
        <begin position="313"/>
        <end position="335"/>
    </location>
</feature>
<reference evidence="8 9" key="1">
    <citation type="submission" date="2016-04" db="EMBL/GenBank/DDBJ databases">
        <authorList>
            <consortium name="Pathogen Informatics"/>
        </authorList>
    </citation>
    <scope>NUCLEOTIDE SEQUENCE [LARGE SCALE GENOMIC DNA]</scope>
    <source>
        <strain evidence="8 9">H050680373</strain>
    </source>
</reference>
<dbReference type="Pfam" id="PF03772">
    <property type="entry name" value="Competence"/>
    <property type="match status" value="1"/>
</dbReference>
<dbReference type="InterPro" id="IPR052159">
    <property type="entry name" value="Competence_DNA_uptake"/>
</dbReference>
<feature type="transmembrane region" description="Helical" evidence="6">
    <location>
        <begin position="449"/>
        <end position="471"/>
    </location>
</feature>
<dbReference type="Pfam" id="PF00753">
    <property type="entry name" value="Lactamase_B"/>
    <property type="match status" value="1"/>
</dbReference>
<dbReference type="InterPro" id="IPR004477">
    <property type="entry name" value="ComEC_N"/>
</dbReference>
<evidence type="ECO:0000256" key="5">
    <source>
        <dbReference type="ARBA" id="ARBA00023136"/>
    </source>
</evidence>
<proteinExistence type="predicted"/>
<name>A0A157SMM7_9BORD</name>
<feature type="transmembrane region" description="Helical" evidence="6">
    <location>
        <begin position="421"/>
        <end position="442"/>
    </location>
</feature>
<evidence type="ECO:0000313" key="9">
    <source>
        <dbReference type="Proteomes" id="UP000076848"/>
    </source>
</evidence>
<dbReference type="InterPro" id="IPR035681">
    <property type="entry name" value="ComA-like_MBL"/>
</dbReference>
<dbReference type="NCBIfam" id="TIGR00361">
    <property type="entry name" value="ComEC_Rec2"/>
    <property type="match status" value="1"/>
</dbReference>
<dbReference type="InterPro" id="IPR025405">
    <property type="entry name" value="DUF4131"/>
</dbReference>
<dbReference type="NCBIfam" id="TIGR00360">
    <property type="entry name" value="ComEC_N-term"/>
    <property type="match status" value="1"/>
</dbReference>
<evidence type="ECO:0000256" key="4">
    <source>
        <dbReference type="ARBA" id="ARBA00022989"/>
    </source>
</evidence>
<dbReference type="Pfam" id="PF13567">
    <property type="entry name" value="DUF4131"/>
    <property type="match status" value="1"/>
</dbReference>
<dbReference type="InterPro" id="IPR001279">
    <property type="entry name" value="Metallo-B-lactamas"/>
</dbReference>
<gene>
    <name evidence="8" type="ORF">SAMEA3906486_03720</name>
</gene>
<sequence>MLGSAAIHTQARLPGLPWLWAAVAGASLAGLAAARVQWARPVPRYACIAIAGILGGVANTGLQAQARLADELAERHQDHVTRLTVQVVSLPQDDEGQRRFTAQVDGARPDGIPSRIRVSWRARPGEVDRLPDVRPGQRWRMALVLRRPYGPANPHAWDAELRDFAEGVRAVGTVRGKPVLVDEQPWASAGVVIERLRHGIRDGMRQALEGQRHAPVLIALAIGDQAGVARTDWEIFNRAGLTHLIGISGMHITMLAAYSSLLGAWLWRRARWRGAGLGERLPAQLAGSILALCIALAYCLLAGWGIPARRTFFMLAVVALAGWSRLPLGASRILILAGAGVVALDPWALLSPGFWLSYGAVAILMRVAERQSRPPSGIRERARGIVREFVRVQGAITLALTPLLAFLVLQVSLASPLANAIAVPLIGSVVTPLAMLCGAFAAVPGARPVAWLAGWLGHALFDASMVPVTWIAKTSWAAVDVAAAPWPLMILALVGCVWAMQVRGWPLRHLGWVFALPLLCWRPDRPPPGQWRMAALDVGQGSAIVIETATQVLVYDTGPRRYDGTDAGERVLVPYLHARGFRALDTLVVSHADLDHAGGLGSLLKAMPVGTSYASFDIAAHLRREGAVRQQRPEEAPAMPMNMHGCETGMQWQADGVTFRFLHPPPGNVRKGAKDGGDNARSCVLLVEGSLHSALLPGDAGTAQEAVYARDVPAVDVVAAPHHGSATSSGMALVQAVGGAHVVVQAGYLNRFRHPSGPVMARWRAAGSPLWRTDLQGAVIARSAAQGLQVSAYRETARRYWHAPLPKP</sequence>
<dbReference type="GO" id="GO:0030420">
    <property type="term" value="P:establishment of competence for transformation"/>
    <property type="evidence" value="ECO:0007669"/>
    <property type="project" value="InterPro"/>
</dbReference>
<feature type="domain" description="Metallo-beta-lactamase" evidence="7">
    <location>
        <begin position="540"/>
        <end position="748"/>
    </location>
</feature>
<dbReference type="EMBL" id="FKIF01000007">
    <property type="protein sequence ID" value="SAI71739.1"/>
    <property type="molecule type" value="Genomic_DNA"/>
</dbReference>
<dbReference type="AlphaFoldDB" id="A0A157SMM7"/>
<dbReference type="CDD" id="cd07731">
    <property type="entry name" value="ComA-like_MBL-fold"/>
    <property type="match status" value="1"/>
</dbReference>
<comment type="subcellular location">
    <subcellularLocation>
        <location evidence="1">Cell membrane</location>
        <topology evidence="1">Multi-pass membrane protein</topology>
    </subcellularLocation>
</comment>
<evidence type="ECO:0000256" key="6">
    <source>
        <dbReference type="SAM" id="Phobius"/>
    </source>
</evidence>
<dbReference type="OrthoDB" id="9761531at2"/>
<dbReference type="SMART" id="SM00849">
    <property type="entry name" value="Lactamase_B"/>
    <property type="match status" value="1"/>
</dbReference>
<dbReference type="InterPro" id="IPR004797">
    <property type="entry name" value="Competence_ComEC/Rec2"/>
</dbReference>